<comment type="caution">
    <text evidence="2">The sequence shown here is derived from an EMBL/GenBank/DDBJ whole genome shotgun (WGS) entry which is preliminary data.</text>
</comment>
<accession>A0A438C4U6</accession>
<proteinExistence type="predicted"/>
<feature type="region of interest" description="Disordered" evidence="1">
    <location>
        <begin position="353"/>
        <end position="377"/>
    </location>
</feature>
<organism evidence="2 3">
    <name type="scientific">Vitis vinifera</name>
    <name type="common">Grape</name>
    <dbReference type="NCBI Taxonomy" id="29760"/>
    <lineage>
        <taxon>Eukaryota</taxon>
        <taxon>Viridiplantae</taxon>
        <taxon>Streptophyta</taxon>
        <taxon>Embryophyta</taxon>
        <taxon>Tracheophyta</taxon>
        <taxon>Spermatophyta</taxon>
        <taxon>Magnoliopsida</taxon>
        <taxon>eudicotyledons</taxon>
        <taxon>Gunneridae</taxon>
        <taxon>Pentapetalae</taxon>
        <taxon>rosids</taxon>
        <taxon>Vitales</taxon>
        <taxon>Vitaceae</taxon>
        <taxon>Viteae</taxon>
        <taxon>Vitis</taxon>
    </lineage>
</organism>
<evidence type="ECO:0000313" key="3">
    <source>
        <dbReference type="Proteomes" id="UP000288805"/>
    </source>
</evidence>
<sequence length="483" mass="54022">MEGVHGHIEIDIWKLIWPDGAFLGGHVSIPDWLSWNQNSVFESQSEIATWQGGICKSCRLLRGAEERVLLGCQLHGSGNGTWGCRRVRSLGGGELLFGFFGEVPGGWLQKEEKEESFREETRGRRLLRGDFEATGERVREIHALTAFLAFILETVDASPILNWDSAAIPFTLLIELISSNQPEMMVLDVVEWWENNGNAWELWPAWYRKIDNWILGKTGNECKAKTGFQARTPSVSVSPQSDNNFTSRSFGAKSYVCHAVTSVEMNALSPSVTHEHPCGKAQLARGWKGFIIVPSVLFVAFQLSFEDHYKMILQPWRPPLGPSPAGFHSCSRGRGVSCSICGSRLECHENEGESAAASTDQIESPHEENAREKRKSSSSKTDAPLLLDLQVEEIKYVFEVKTFQRRELLVLSTLQWKNLQACKCLSCFSRILLLANRESRFQHANFQASKAVDYGATVRAAILSGDNNYSSPSATIPDNGRYY</sequence>
<dbReference type="AlphaFoldDB" id="A0A438C4U6"/>
<reference evidence="2 3" key="1">
    <citation type="journal article" date="2018" name="PLoS Genet.">
        <title>Population sequencing reveals clonal diversity and ancestral inbreeding in the grapevine cultivar Chardonnay.</title>
        <authorList>
            <person name="Roach M.J."/>
            <person name="Johnson D.L."/>
            <person name="Bohlmann J."/>
            <person name="van Vuuren H.J."/>
            <person name="Jones S.J."/>
            <person name="Pretorius I.S."/>
            <person name="Schmidt S.A."/>
            <person name="Borneman A.R."/>
        </authorList>
    </citation>
    <scope>NUCLEOTIDE SEQUENCE [LARGE SCALE GENOMIC DNA]</scope>
    <source>
        <strain evidence="3">cv. Chardonnay</strain>
        <tissue evidence="2">Leaf</tissue>
    </source>
</reference>
<evidence type="ECO:0000256" key="1">
    <source>
        <dbReference type="SAM" id="MobiDB-lite"/>
    </source>
</evidence>
<name>A0A438C4U6_VITVI</name>
<protein>
    <submittedName>
        <fullName evidence="2">Uncharacterized protein</fullName>
    </submittedName>
</protein>
<dbReference type="EMBL" id="QGNW01002539">
    <property type="protein sequence ID" value="RVW18272.1"/>
    <property type="molecule type" value="Genomic_DNA"/>
</dbReference>
<dbReference type="Proteomes" id="UP000288805">
    <property type="component" value="Unassembled WGS sequence"/>
</dbReference>
<gene>
    <name evidence="2" type="ORF">CK203_114408</name>
</gene>
<evidence type="ECO:0000313" key="2">
    <source>
        <dbReference type="EMBL" id="RVW18272.1"/>
    </source>
</evidence>